<accession>A0ABP3TX34</accession>
<comment type="caution">
    <text evidence="3">The sequence shown here is derived from an EMBL/GenBank/DDBJ whole genome shotgun (WGS) entry which is preliminary data.</text>
</comment>
<organism evidence="3 4">
    <name type="scientific">Dokdonella soli</name>
    <dbReference type="NCBI Taxonomy" id="529810"/>
    <lineage>
        <taxon>Bacteria</taxon>
        <taxon>Pseudomonadati</taxon>
        <taxon>Pseudomonadota</taxon>
        <taxon>Gammaproteobacteria</taxon>
        <taxon>Lysobacterales</taxon>
        <taxon>Rhodanobacteraceae</taxon>
        <taxon>Dokdonella</taxon>
    </lineage>
</organism>
<feature type="chain" id="PRO_5045902350" description="DJ-1/PfpI domain-containing protein" evidence="1">
    <location>
        <begin position="20"/>
        <end position="358"/>
    </location>
</feature>
<keyword evidence="1" id="KW-0732">Signal</keyword>
<dbReference type="InterPro" id="IPR052158">
    <property type="entry name" value="INH-QAR"/>
</dbReference>
<evidence type="ECO:0000259" key="2">
    <source>
        <dbReference type="Pfam" id="PF01965"/>
    </source>
</evidence>
<name>A0ABP3TX34_9GAMM</name>
<dbReference type="PANTHER" id="PTHR43130">
    <property type="entry name" value="ARAC-FAMILY TRANSCRIPTIONAL REGULATOR"/>
    <property type="match status" value="1"/>
</dbReference>
<evidence type="ECO:0000256" key="1">
    <source>
        <dbReference type="SAM" id="SignalP"/>
    </source>
</evidence>
<keyword evidence="4" id="KW-1185">Reference proteome</keyword>
<dbReference type="InterPro" id="IPR029062">
    <property type="entry name" value="Class_I_gatase-like"/>
</dbReference>
<dbReference type="Pfam" id="PF01965">
    <property type="entry name" value="DJ-1_PfpI"/>
    <property type="match status" value="1"/>
</dbReference>
<dbReference type="RefSeq" id="WP_343791455.1">
    <property type="nucleotide sequence ID" value="NZ_BAAAEU010000015.1"/>
</dbReference>
<sequence>MPRTIPFFLFAALSVNAIAAEPTARTKLSAPEHGSIPVAFVVTEGAAMIDFAGPWEVFQDVMVPARGSAMADQHVFKPYVVSDSIQPLRVSGGMTVTPDYTFDNAPVPKIVVVPAQRGDSPKMMEWLRNAAAHSDVVMSVCTGAFKLAKAGLLDGKPATTHHGYWVQFQHEFPNVRLQRDMRFVQSDSVVYTAGGLSSGIDLALHIVDGYFGRDIAAATARRLEYESAGWIGGGTSAIKYSEPVAVHSPADRYREGAFGNWRGNLASSDGTFRVAVHLWPDAQGKPTGTVDGIDEDMNGTPIDSVKIDGDAVTFANGGSEGRFTGKLDAKHDAISGTWTQNQTTLPLKLTRVQGNSLD</sequence>
<proteinExistence type="predicted"/>
<gene>
    <name evidence="3" type="ORF">GCM10009105_24270</name>
</gene>
<feature type="signal peptide" evidence="1">
    <location>
        <begin position="1"/>
        <end position="19"/>
    </location>
</feature>
<dbReference type="InterPro" id="IPR002818">
    <property type="entry name" value="DJ-1/PfpI"/>
</dbReference>
<reference evidence="4" key="1">
    <citation type="journal article" date="2019" name="Int. J. Syst. Evol. Microbiol.">
        <title>The Global Catalogue of Microorganisms (GCM) 10K type strain sequencing project: providing services to taxonomists for standard genome sequencing and annotation.</title>
        <authorList>
            <consortium name="The Broad Institute Genomics Platform"/>
            <consortium name="The Broad Institute Genome Sequencing Center for Infectious Disease"/>
            <person name="Wu L."/>
            <person name="Ma J."/>
        </authorList>
    </citation>
    <scope>NUCLEOTIDE SEQUENCE [LARGE SCALE GENOMIC DNA]</scope>
    <source>
        <strain evidence="4">JCM 15421</strain>
    </source>
</reference>
<dbReference type="SUPFAM" id="SSF52317">
    <property type="entry name" value="Class I glutamine amidotransferase-like"/>
    <property type="match status" value="1"/>
</dbReference>
<evidence type="ECO:0000313" key="3">
    <source>
        <dbReference type="EMBL" id="GAA0717346.1"/>
    </source>
</evidence>
<dbReference type="Proteomes" id="UP001501523">
    <property type="component" value="Unassembled WGS sequence"/>
</dbReference>
<dbReference type="PANTHER" id="PTHR43130:SF3">
    <property type="entry name" value="HTH-TYPE TRANSCRIPTIONAL REGULATOR RV1931C"/>
    <property type="match status" value="1"/>
</dbReference>
<dbReference type="CDD" id="cd03139">
    <property type="entry name" value="GATase1_PfpI_2"/>
    <property type="match status" value="1"/>
</dbReference>
<evidence type="ECO:0000313" key="4">
    <source>
        <dbReference type="Proteomes" id="UP001501523"/>
    </source>
</evidence>
<feature type="domain" description="DJ-1/PfpI" evidence="2">
    <location>
        <begin position="38"/>
        <end position="207"/>
    </location>
</feature>
<dbReference type="EMBL" id="BAAAEU010000015">
    <property type="protein sequence ID" value="GAA0717346.1"/>
    <property type="molecule type" value="Genomic_DNA"/>
</dbReference>
<dbReference type="Gene3D" id="3.40.50.880">
    <property type="match status" value="1"/>
</dbReference>
<protein>
    <recommendedName>
        <fullName evidence="2">DJ-1/PfpI domain-containing protein</fullName>
    </recommendedName>
</protein>